<evidence type="ECO:0000313" key="2">
    <source>
        <dbReference type="Proteomes" id="UP000035017"/>
    </source>
</evidence>
<evidence type="ECO:0000313" key="1">
    <source>
        <dbReference type="EMBL" id="KIQ02271.1"/>
    </source>
</evidence>
<reference evidence="1 2" key="1">
    <citation type="submission" date="2014-12" db="EMBL/GenBank/DDBJ databases">
        <title>16Stimator: statistical estimation of ribosomal gene copy numbers from draft genome assemblies.</title>
        <authorList>
            <person name="Perisin M.A."/>
            <person name="Vetter M."/>
            <person name="Gilbert J.A."/>
            <person name="Bergelson J."/>
        </authorList>
    </citation>
    <scope>NUCLEOTIDE SEQUENCE [LARGE SCALE GENOMIC DNA]</scope>
    <source>
        <strain evidence="1 2">MEJ076</strain>
    </source>
</reference>
<protein>
    <submittedName>
        <fullName evidence="1">Uncharacterized protein</fullName>
    </submittedName>
</protein>
<dbReference type="Proteomes" id="UP000035017">
    <property type="component" value="Unassembled WGS sequence"/>
</dbReference>
<gene>
    <name evidence="1" type="ORF">RU07_12600</name>
</gene>
<organism evidence="1 2">
    <name type="scientific">Agrobacterium tumefaciens</name>
    <dbReference type="NCBI Taxonomy" id="358"/>
    <lineage>
        <taxon>Bacteria</taxon>
        <taxon>Pseudomonadati</taxon>
        <taxon>Pseudomonadota</taxon>
        <taxon>Alphaproteobacteria</taxon>
        <taxon>Hyphomicrobiales</taxon>
        <taxon>Rhizobiaceae</taxon>
        <taxon>Rhizobium/Agrobacterium group</taxon>
        <taxon>Agrobacterium</taxon>
        <taxon>Agrobacterium tumefaciens complex</taxon>
    </lineage>
</organism>
<proteinExistence type="predicted"/>
<comment type="caution">
    <text evidence="1">The sequence shown here is derived from an EMBL/GenBank/DDBJ whole genome shotgun (WGS) entry which is preliminary data.</text>
</comment>
<dbReference type="EMBL" id="JXQV01000011">
    <property type="protein sequence ID" value="KIQ02271.1"/>
    <property type="molecule type" value="Genomic_DNA"/>
</dbReference>
<dbReference type="AlphaFoldDB" id="A0A0D0K1V9"/>
<sequence length="78" mass="9134">MDRLREPHNAELILQIDRPSGACFCFQMHDAVSRPAIDGYQQKCVIDIPVNLINRANVIIDYFVLFNFQTIKLHLYRN</sequence>
<name>A0A0D0K1V9_AGRTU</name>
<accession>A0A0D0K1V9</accession>